<dbReference type="GO" id="GO:0008270">
    <property type="term" value="F:zinc ion binding"/>
    <property type="evidence" value="ECO:0007669"/>
    <property type="project" value="UniProtKB-UniRule"/>
</dbReference>
<dbReference type="PANTHER" id="PTHR34535:SF3">
    <property type="entry name" value="HYDROGENASE MATURATION FACTOR HYPA"/>
    <property type="match status" value="1"/>
</dbReference>
<keyword evidence="6" id="KW-1185">Reference proteome</keyword>
<dbReference type="GO" id="GO:0051604">
    <property type="term" value="P:protein maturation"/>
    <property type="evidence" value="ECO:0007669"/>
    <property type="project" value="InterPro"/>
</dbReference>
<dbReference type="GO" id="GO:0016151">
    <property type="term" value="F:nickel cation binding"/>
    <property type="evidence" value="ECO:0007669"/>
    <property type="project" value="UniProtKB-UniRule"/>
</dbReference>
<evidence type="ECO:0000313" key="5">
    <source>
        <dbReference type="EMBL" id="GCE30454.1"/>
    </source>
</evidence>
<dbReference type="HAMAP" id="MF_00213">
    <property type="entry name" value="HypA_HybF"/>
    <property type="match status" value="1"/>
</dbReference>
<evidence type="ECO:0000256" key="2">
    <source>
        <dbReference type="ARBA" id="ARBA00022723"/>
    </source>
</evidence>
<accession>A0A402BGC1</accession>
<evidence type="ECO:0000256" key="1">
    <source>
        <dbReference type="ARBA" id="ARBA00022596"/>
    </source>
</evidence>
<reference evidence="6" key="1">
    <citation type="submission" date="2018-12" db="EMBL/GenBank/DDBJ databases">
        <title>Tengunoibacter tsumagoiensis gen. nov., sp. nov., Dictyobacter kobayashii sp. nov., D. alpinus sp. nov., and D. joshuensis sp. nov. and description of Dictyobacteraceae fam. nov. within the order Ktedonobacterales isolated from Tengu-no-mugimeshi.</title>
        <authorList>
            <person name="Wang C.M."/>
            <person name="Zheng Y."/>
            <person name="Sakai Y."/>
            <person name="Toyoda A."/>
            <person name="Minakuchi Y."/>
            <person name="Abe K."/>
            <person name="Yokota A."/>
            <person name="Yabe S."/>
        </authorList>
    </citation>
    <scope>NUCLEOTIDE SEQUENCE [LARGE SCALE GENOMIC DNA]</scope>
    <source>
        <strain evidence="6">Uno16</strain>
    </source>
</reference>
<dbReference type="PIRSF" id="PIRSF004761">
    <property type="entry name" value="Hydrgn_mat_HypA"/>
    <property type="match status" value="1"/>
</dbReference>
<comment type="caution">
    <text evidence="5">The sequence shown here is derived from an EMBL/GenBank/DDBJ whole genome shotgun (WGS) entry which is preliminary data.</text>
</comment>
<protein>
    <recommendedName>
        <fullName evidence="4">Hydrogenase maturation factor HypA</fullName>
    </recommendedName>
</protein>
<feature type="binding site" evidence="4">
    <location>
        <position position="77"/>
    </location>
    <ligand>
        <name>Zn(2+)</name>
        <dbReference type="ChEBI" id="CHEBI:29105"/>
    </ligand>
</feature>
<comment type="function">
    <text evidence="4">Involved in the maturation of [NiFe] hydrogenases. Required for nickel insertion into the metal center of the hydrogenase.</text>
</comment>
<dbReference type="AlphaFoldDB" id="A0A402BGC1"/>
<dbReference type="OrthoDB" id="9800361at2"/>
<sequence length="139" mass="15095">MHELSIADAIAGTVLEQAILHHASHVKSVHVRIGEANGVVSDALSFCFEAIASSEPLLIGAELKIEHIPHRARCRGCGNEFHVVQYILQCPSCACWEADVLSGTEFLIQDMEIDLPTSEEEGESAYAQSTHCTEYSGSQ</sequence>
<evidence type="ECO:0000256" key="4">
    <source>
        <dbReference type="HAMAP-Rule" id="MF_00213"/>
    </source>
</evidence>
<dbReference type="Pfam" id="PF01155">
    <property type="entry name" value="HypA"/>
    <property type="match status" value="1"/>
</dbReference>
<name>A0A402BGC1_9CHLR</name>
<feature type="binding site" evidence="4">
    <location>
        <position position="90"/>
    </location>
    <ligand>
        <name>Zn(2+)</name>
        <dbReference type="ChEBI" id="CHEBI:29105"/>
    </ligand>
</feature>
<dbReference type="InterPro" id="IPR000688">
    <property type="entry name" value="HypA/HybF"/>
</dbReference>
<organism evidence="5 6">
    <name type="scientific">Dictyobacter alpinus</name>
    <dbReference type="NCBI Taxonomy" id="2014873"/>
    <lineage>
        <taxon>Bacteria</taxon>
        <taxon>Bacillati</taxon>
        <taxon>Chloroflexota</taxon>
        <taxon>Ktedonobacteria</taxon>
        <taxon>Ktedonobacterales</taxon>
        <taxon>Dictyobacteraceae</taxon>
        <taxon>Dictyobacter</taxon>
    </lineage>
</organism>
<feature type="binding site" evidence="4">
    <location>
        <position position="74"/>
    </location>
    <ligand>
        <name>Zn(2+)</name>
        <dbReference type="ChEBI" id="CHEBI:29105"/>
    </ligand>
</feature>
<dbReference type="Proteomes" id="UP000287171">
    <property type="component" value="Unassembled WGS sequence"/>
</dbReference>
<dbReference type="PANTHER" id="PTHR34535">
    <property type="entry name" value="HYDROGENASE MATURATION FACTOR HYPA"/>
    <property type="match status" value="1"/>
</dbReference>
<dbReference type="EMBL" id="BIFT01000002">
    <property type="protein sequence ID" value="GCE30454.1"/>
    <property type="molecule type" value="Genomic_DNA"/>
</dbReference>
<feature type="binding site" evidence="4">
    <location>
        <position position="2"/>
    </location>
    <ligand>
        <name>Ni(2+)</name>
        <dbReference type="ChEBI" id="CHEBI:49786"/>
    </ligand>
</feature>
<gene>
    <name evidence="4 5" type="primary">hypA</name>
    <name evidence="5" type="ORF">KDA_59380</name>
</gene>
<evidence type="ECO:0000256" key="3">
    <source>
        <dbReference type="ARBA" id="ARBA00022833"/>
    </source>
</evidence>
<feature type="binding site" evidence="4">
    <location>
        <position position="93"/>
    </location>
    <ligand>
        <name>Zn(2+)</name>
        <dbReference type="ChEBI" id="CHEBI:29105"/>
    </ligand>
</feature>
<comment type="similarity">
    <text evidence="4">Belongs to the HypA/HybF family.</text>
</comment>
<proteinExistence type="inferred from homology"/>
<dbReference type="Gene3D" id="3.30.2320.80">
    <property type="match status" value="1"/>
</dbReference>
<keyword evidence="3 4" id="KW-0862">Zinc</keyword>
<evidence type="ECO:0000313" key="6">
    <source>
        <dbReference type="Proteomes" id="UP000287171"/>
    </source>
</evidence>
<dbReference type="RefSeq" id="WP_126630540.1">
    <property type="nucleotide sequence ID" value="NZ_BIFT01000002.1"/>
</dbReference>
<keyword evidence="1 4" id="KW-0533">Nickel</keyword>
<keyword evidence="2 4" id="KW-0479">Metal-binding</keyword>